<evidence type="ECO:0000256" key="3">
    <source>
        <dbReference type="ARBA" id="ARBA00022692"/>
    </source>
</evidence>
<dbReference type="GO" id="GO:0005886">
    <property type="term" value="C:plasma membrane"/>
    <property type="evidence" value="ECO:0007669"/>
    <property type="project" value="TreeGrafter"/>
</dbReference>
<dbReference type="PROSITE" id="PS50262">
    <property type="entry name" value="G_PROTEIN_RECEP_F1_2"/>
    <property type="match status" value="1"/>
</dbReference>
<dbReference type="RefSeq" id="XP_026733292.1">
    <property type="nucleotide sequence ID" value="XM_026877491.1"/>
</dbReference>
<keyword evidence="7" id="KW-0675">Receptor</keyword>
<dbReference type="InterPro" id="IPR000276">
    <property type="entry name" value="GPCR_Rhodpsn"/>
</dbReference>
<evidence type="ECO:0000256" key="5">
    <source>
        <dbReference type="ARBA" id="ARBA00023040"/>
    </source>
</evidence>
<evidence type="ECO:0000256" key="6">
    <source>
        <dbReference type="ARBA" id="ARBA00023136"/>
    </source>
</evidence>
<keyword evidence="11" id="KW-1185">Reference proteome</keyword>
<keyword evidence="3 9" id="KW-0812">Transmembrane</keyword>
<keyword evidence="4 9" id="KW-1133">Transmembrane helix</keyword>
<feature type="transmembrane region" description="Helical" evidence="9">
    <location>
        <begin position="32"/>
        <end position="61"/>
    </location>
</feature>
<accession>A0A7E5VYC5</accession>
<dbReference type="Proteomes" id="UP000322000">
    <property type="component" value="Chromosome 9"/>
</dbReference>
<evidence type="ECO:0000256" key="4">
    <source>
        <dbReference type="ARBA" id="ARBA00022989"/>
    </source>
</evidence>
<dbReference type="OrthoDB" id="5950040at2759"/>
<dbReference type="PRINTS" id="PR00237">
    <property type="entry name" value="GPCRRHODOPSN"/>
</dbReference>
<dbReference type="InterPro" id="IPR017452">
    <property type="entry name" value="GPCR_Rhodpsn_7TM"/>
</dbReference>
<dbReference type="SUPFAM" id="SSF81321">
    <property type="entry name" value="Family A G protein-coupled receptor-like"/>
    <property type="match status" value="1"/>
</dbReference>
<dbReference type="PANTHER" id="PTHR24243">
    <property type="entry name" value="G-PROTEIN COUPLED RECEPTOR"/>
    <property type="match status" value="1"/>
</dbReference>
<feature type="transmembrane region" description="Helical" evidence="9">
    <location>
        <begin position="73"/>
        <end position="93"/>
    </location>
</feature>
<feature type="transmembrane region" description="Helical" evidence="9">
    <location>
        <begin position="300"/>
        <end position="319"/>
    </location>
</feature>
<organism evidence="11 12">
    <name type="scientific">Trichoplusia ni</name>
    <name type="common">Cabbage looper</name>
    <dbReference type="NCBI Taxonomy" id="7111"/>
    <lineage>
        <taxon>Eukaryota</taxon>
        <taxon>Metazoa</taxon>
        <taxon>Ecdysozoa</taxon>
        <taxon>Arthropoda</taxon>
        <taxon>Hexapoda</taxon>
        <taxon>Insecta</taxon>
        <taxon>Pterygota</taxon>
        <taxon>Neoptera</taxon>
        <taxon>Endopterygota</taxon>
        <taxon>Lepidoptera</taxon>
        <taxon>Glossata</taxon>
        <taxon>Ditrysia</taxon>
        <taxon>Noctuoidea</taxon>
        <taxon>Noctuidae</taxon>
        <taxon>Plusiinae</taxon>
        <taxon>Trichoplusia</taxon>
    </lineage>
</organism>
<keyword evidence="5" id="KW-0297">G-protein coupled receptor</keyword>
<comment type="subcellular location">
    <subcellularLocation>
        <location evidence="1">Membrane</location>
        <topology evidence="1">Multi-pass membrane protein</topology>
    </subcellularLocation>
</comment>
<dbReference type="GeneID" id="113497781"/>
<evidence type="ECO:0000256" key="2">
    <source>
        <dbReference type="ARBA" id="ARBA00010663"/>
    </source>
</evidence>
<feature type="domain" description="G-protein coupled receptors family 1 profile" evidence="10">
    <location>
        <begin position="52"/>
        <end position="316"/>
    </location>
</feature>
<feature type="transmembrane region" description="Helical" evidence="9">
    <location>
        <begin position="113"/>
        <end position="138"/>
    </location>
</feature>
<sequence length="360" mass="41302">MPDYFKMVNGTSVNVSEDGHGFTKIAYFEEPYYLLVIYCVALSLIFVASLVGNVLTCIVIYYDRTMHTATNYYLFNLAVSDLLVTFPILIFIYQILSGSALLEFEYGKMTCKFIICVHFMVVTILWNNGILVMTVLSIERYIAICYPMMLKGTPVWRRVGKIIAIIWVIALLEALVEAFYTMDVYDTGNNLICFLIPNALSKLLTAIMAVVTFIVPLGIMTFVYTMIAFKVNNNNPKYHFKDTVLNNGSNRNKVNKLIIALTVSFVICWLPYFLIRVILVVVDTDNFSRTDQYWSPAHKIAMFNCWFAAALNPLLFSLMSTKFRKALKKLWERRVKKRNVLTEKSFSNTLQTSRITKMGI</sequence>
<gene>
    <name evidence="12" type="primary">LOC113497781</name>
</gene>
<evidence type="ECO:0000256" key="1">
    <source>
        <dbReference type="ARBA" id="ARBA00004141"/>
    </source>
</evidence>
<dbReference type="InParanoid" id="A0A7E5VYC5"/>
<keyword evidence="6 9" id="KW-0472">Membrane</keyword>
<proteinExistence type="inferred from homology"/>
<dbReference type="KEGG" id="tnl:113497781"/>
<dbReference type="GO" id="GO:0004930">
    <property type="term" value="F:G protein-coupled receptor activity"/>
    <property type="evidence" value="ECO:0007669"/>
    <property type="project" value="UniProtKB-KW"/>
</dbReference>
<comment type="similarity">
    <text evidence="2">Belongs to the G-protein coupled receptor 1 family.</text>
</comment>
<dbReference type="AlphaFoldDB" id="A0A7E5VYC5"/>
<name>A0A7E5VYC5_TRINI</name>
<dbReference type="Pfam" id="PF00001">
    <property type="entry name" value="7tm_1"/>
    <property type="match status" value="1"/>
</dbReference>
<feature type="transmembrane region" description="Helical" evidence="9">
    <location>
        <begin position="200"/>
        <end position="227"/>
    </location>
</feature>
<feature type="transmembrane region" description="Helical" evidence="9">
    <location>
        <begin position="159"/>
        <end position="180"/>
    </location>
</feature>
<keyword evidence="8" id="KW-0807">Transducer</keyword>
<evidence type="ECO:0000256" key="8">
    <source>
        <dbReference type="ARBA" id="ARBA00023224"/>
    </source>
</evidence>
<evidence type="ECO:0000256" key="7">
    <source>
        <dbReference type="ARBA" id="ARBA00023170"/>
    </source>
</evidence>
<dbReference type="SMART" id="SM01381">
    <property type="entry name" value="7TM_GPCR_Srsx"/>
    <property type="match status" value="1"/>
</dbReference>
<reference evidence="12" key="1">
    <citation type="submission" date="2025-08" db="UniProtKB">
        <authorList>
            <consortium name="RefSeq"/>
        </authorList>
    </citation>
    <scope>IDENTIFICATION</scope>
</reference>
<dbReference type="Gene3D" id="1.20.1070.10">
    <property type="entry name" value="Rhodopsin 7-helix transmembrane proteins"/>
    <property type="match status" value="1"/>
</dbReference>
<evidence type="ECO:0000313" key="12">
    <source>
        <dbReference type="RefSeq" id="XP_026733292.1"/>
    </source>
</evidence>
<feature type="transmembrane region" description="Helical" evidence="9">
    <location>
        <begin position="257"/>
        <end position="280"/>
    </location>
</feature>
<protein>
    <submittedName>
        <fullName evidence="12">Neuromedin-U receptor 1-like isoform X1</fullName>
    </submittedName>
</protein>
<evidence type="ECO:0000256" key="9">
    <source>
        <dbReference type="SAM" id="Phobius"/>
    </source>
</evidence>
<evidence type="ECO:0000259" key="10">
    <source>
        <dbReference type="PROSITE" id="PS50262"/>
    </source>
</evidence>
<evidence type="ECO:0000313" key="11">
    <source>
        <dbReference type="Proteomes" id="UP000322000"/>
    </source>
</evidence>
<dbReference type="PANTHER" id="PTHR24243:SF224">
    <property type="entry name" value="G-PROTEIN COUPLED RECEPTOR 19-RELATED"/>
    <property type="match status" value="1"/>
</dbReference>